<name>A0A7Z7LF27_9BACT</name>
<reference evidence="10 11" key="1">
    <citation type="submission" date="2017-01" db="EMBL/GenBank/DDBJ databases">
        <authorList>
            <person name="Erauso G."/>
        </authorList>
    </citation>
    <scope>NUCLEOTIDE SEQUENCE [LARGE SCALE GENOMIC DNA]</scope>
    <source>
        <strain evidence="10">MESINF1</strain>
    </source>
</reference>
<dbReference type="AlphaFoldDB" id="A0A7Z7LF27"/>
<evidence type="ECO:0000313" key="11">
    <source>
        <dbReference type="Proteomes" id="UP000250796"/>
    </source>
</evidence>
<evidence type="ECO:0000313" key="10">
    <source>
        <dbReference type="EMBL" id="SSC12190.1"/>
    </source>
</evidence>
<dbReference type="Pfam" id="PF12704">
    <property type="entry name" value="MacB_PCD"/>
    <property type="match status" value="1"/>
</dbReference>
<gene>
    <name evidence="10" type="ORF">MESINF_0741</name>
</gene>
<evidence type="ECO:0000259" key="9">
    <source>
        <dbReference type="Pfam" id="PF12704"/>
    </source>
</evidence>
<evidence type="ECO:0008006" key="12">
    <source>
        <dbReference type="Google" id="ProtNLM"/>
    </source>
</evidence>
<evidence type="ECO:0000256" key="7">
    <source>
        <dbReference type="SAM" id="Phobius"/>
    </source>
</evidence>
<keyword evidence="3" id="KW-1003">Cell membrane</keyword>
<feature type="transmembrane region" description="Helical" evidence="7">
    <location>
        <begin position="260"/>
        <end position="284"/>
    </location>
</feature>
<dbReference type="InterPro" id="IPR003838">
    <property type="entry name" value="ABC3_permease_C"/>
</dbReference>
<feature type="domain" description="ABC3 transporter permease C-terminal" evidence="8">
    <location>
        <begin position="261"/>
        <end position="381"/>
    </location>
</feature>
<feature type="domain" description="MacB-like periplasmic core" evidence="9">
    <location>
        <begin position="19"/>
        <end position="222"/>
    </location>
</feature>
<keyword evidence="4 7" id="KW-0812">Transmembrane</keyword>
<evidence type="ECO:0000256" key="2">
    <source>
        <dbReference type="ARBA" id="ARBA00005236"/>
    </source>
</evidence>
<dbReference type="KEGG" id="minf:MESINF_0741"/>
<dbReference type="InterPro" id="IPR051447">
    <property type="entry name" value="Lipoprotein-release_system"/>
</dbReference>
<feature type="transmembrane region" description="Helical" evidence="7">
    <location>
        <begin position="351"/>
        <end position="371"/>
    </location>
</feature>
<dbReference type="InterPro" id="IPR025857">
    <property type="entry name" value="MacB_PCD"/>
</dbReference>
<comment type="similarity">
    <text evidence="2">Belongs to the ABC-4 integral membrane protein family. LolC/E subfamily.</text>
</comment>
<comment type="subcellular location">
    <subcellularLocation>
        <location evidence="1">Cell membrane</location>
        <topology evidence="1">Multi-pass membrane protein</topology>
    </subcellularLocation>
</comment>
<evidence type="ECO:0000259" key="8">
    <source>
        <dbReference type="Pfam" id="PF02687"/>
    </source>
</evidence>
<evidence type="ECO:0000256" key="3">
    <source>
        <dbReference type="ARBA" id="ARBA00022475"/>
    </source>
</evidence>
<dbReference type="Proteomes" id="UP000250796">
    <property type="component" value="Chromosome MESINF"/>
</dbReference>
<organism evidence="10 11">
    <name type="scientific">Mesotoga infera</name>
    <dbReference type="NCBI Taxonomy" id="1236046"/>
    <lineage>
        <taxon>Bacteria</taxon>
        <taxon>Thermotogati</taxon>
        <taxon>Thermotogota</taxon>
        <taxon>Thermotogae</taxon>
        <taxon>Kosmotogales</taxon>
        <taxon>Kosmotogaceae</taxon>
        <taxon>Mesotoga</taxon>
    </lineage>
</organism>
<feature type="transmembrane region" description="Helical" evidence="7">
    <location>
        <begin position="305"/>
        <end position="331"/>
    </location>
</feature>
<evidence type="ECO:0000256" key="1">
    <source>
        <dbReference type="ARBA" id="ARBA00004651"/>
    </source>
</evidence>
<dbReference type="EMBL" id="LS974202">
    <property type="protein sequence ID" value="SSC12190.1"/>
    <property type="molecule type" value="Genomic_DNA"/>
</dbReference>
<evidence type="ECO:0000256" key="5">
    <source>
        <dbReference type="ARBA" id="ARBA00022989"/>
    </source>
</evidence>
<keyword evidence="5 7" id="KW-1133">Transmembrane helix</keyword>
<keyword evidence="11" id="KW-1185">Reference proteome</keyword>
<evidence type="ECO:0000256" key="6">
    <source>
        <dbReference type="ARBA" id="ARBA00023136"/>
    </source>
</evidence>
<dbReference type="PANTHER" id="PTHR30489:SF0">
    <property type="entry name" value="LIPOPROTEIN-RELEASING SYSTEM TRANSMEMBRANE PROTEIN LOLE"/>
    <property type="match status" value="1"/>
</dbReference>
<evidence type="ECO:0000256" key="4">
    <source>
        <dbReference type="ARBA" id="ARBA00022692"/>
    </source>
</evidence>
<proteinExistence type="inferred from homology"/>
<keyword evidence="6 7" id="KW-0472">Membrane</keyword>
<dbReference type="GO" id="GO:0044874">
    <property type="term" value="P:lipoprotein localization to outer membrane"/>
    <property type="evidence" value="ECO:0007669"/>
    <property type="project" value="TreeGrafter"/>
</dbReference>
<protein>
    <recommendedName>
        <fullName evidence="12">ABC transporter permease</fullName>
    </recommendedName>
</protein>
<sequence>MKLALSIAFRFLSSSKAQTLLIILGIAIGVSVQVFIGSLIQGLQKDLVNTTIGNSSQVTITSNTPDRKIENWQEIQEKVESLQLPTPLTALSASADVPVFISSGDRTISVLLRGLQFPQANSIYGIDTRIIEGELPKTADEVLIGKDLKDELGLQKGGQITVITPDRSIETLKIVGVFDLKVASLNKSWLISSIATSQGVGKLGDSVTSIEMQVEEVFKADEDATAIASALADAKFDVTNWKAQNEDLLTGLNGQSVSSIMIQVFVIIAVSLGIASVLAITVVQKSRQIGILKAMGLKDSVSSQVFLFQGLTLGIIGAVVGIAFGFLLILMFSTFAVGPDGEPVVGIYVNYGFIMLSAFIAIGASTIAALVPARRSSKLSPVEVIRNG</sequence>
<dbReference type="Pfam" id="PF02687">
    <property type="entry name" value="FtsX"/>
    <property type="match status" value="1"/>
</dbReference>
<dbReference type="RefSeq" id="WP_169698568.1">
    <property type="nucleotide sequence ID" value="NZ_LS974202.1"/>
</dbReference>
<dbReference type="GO" id="GO:0098797">
    <property type="term" value="C:plasma membrane protein complex"/>
    <property type="evidence" value="ECO:0007669"/>
    <property type="project" value="TreeGrafter"/>
</dbReference>
<dbReference type="PANTHER" id="PTHR30489">
    <property type="entry name" value="LIPOPROTEIN-RELEASING SYSTEM TRANSMEMBRANE PROTEIN LOLE"/>
    <property type="match status" value="1"/>
</dbReference>
<accession>A0A7Z7LF27</accession>
<feature type="transmembrane region" description="Helical" evidence="7">
    <location>
        <begin position="20"/>
        <end position="40"/>
    </location>
</feature>